<keyword evidence="1" id="KW-0805">Transcription regulation</keyword>
<dbReference type="Pfam" id="PF12833">
    <property type="entry name" value="HTH_18"/>
    <property type="match status" value="1"/>
</dbReference>
<dbReference type="InterPro" id="IPR018060">
    <property type="entry name" value="HTH_AraC"/>
</dbReference>
<organism evidence="5 6">
    <name type="scientific">Streptomyces carpinensis</name>
    <dbReference type="NCBI Taxonomy" id="66369"/>
    <lineage>
        <taxon>Bacteria</taxon>
        <taxon>Bacillati</taxon>
        <taxon>Actinomycetota</taxon>
        <taxon>Actinomycetes</taxon>
        <taxon>Kitasatosporales</taxon>
        <taxon>Streptomycetaceae</taxon>
        <taxon>Streptomyces</taxon>
    </lineage>
</organism>
<evidence type="ECO:0000256" key="3">
    <source>
        <dbReference type="ARBA" id="ARBA00023163"/>
    </source>
</evidence>
<evidence type="ECO:0000313" key="6">
    <source>
        <dbReference type="Proteomes" id="UP001458415"/>
    </source>
</evidence>
<evidence type="ECO:0000256" key="2">
    <source>
        <dbReference type="ARBA" id="ARBA00023125"/>
    </source>
</evidence>
<keyword evidence="6" id="KW-1185">Reference proteome</keyword>
<dbReference type="EMBL" id="JBEPCU010000109">
    <property type="protein sequence ID" value="MER6977289.1"/>
    <property type="molecule type" value="Genomic_DNA"/>
</dbReference>
<evidence type="ECO:0000313" key="5">
    <source>
        <dbReference type="EMBL" id="MER6977289.1"/>
    </source>
</evidence>
<reference evidence="5 6" key="1">
    <citation type="submission" date="2024-06" db="EMBL/GenBank/DDBJ databases">
        <title>The Natural Products Discovery Center: Release of the First 8490 Sequenced Strains for Exploring Actinobacteria Biosynthetic Diversity.</title>
        <authorList>
            <person name="Kalkreuter E."/>
            <person name="Kautsar S.A."/>
            <person name="Yang D."/>
            <person name="Bader C.D."/>
            <person name="Teijaro C.N."/>
            <person name="Fluegel L."/>
            <person name="Davis C.M."/>
            <person name="Simpson J.R."/>
            <person name="Lauterbach L."/>
            <person name="Steele A.D."/>
            <person name="Gui C."/>
            <person name="Meng S."/>
            <person name="Li G."/>
            <person name="Viehrig K."/>
            <person name="Ye F."/>
            <person name="Su P."/>
            <person name="Kiefer A.F."/>
            <person name="Nichols A."/>
            <person name="Cepeda A.J."/>
            <person name="Yan W."/>
            <person name="Fan B."/>
            <person name="Jiang Y."/>
            <person name="Adhikari A."/>
            <person name="Zheng C.-J."/>
            <person name="Schuster L."/>
            <person name="Cowan T.M."/>
            <person name="Smanski M.J."/>
            <person name="Chevrette M.G."/>
            <person name="De Carvalho L.P.S."/>
            <person name="Shen B."/>
        </authorList>
    </citation>
    <scope>NUCLEOTIDE SEQUENCE [LARGE SCALE GENOMIC DNA]</scope>
    <source>
        <strain evidence="5 6">NPDC000634</strain>
    </source>
</reference>
<protein>
    <submittedName>
        <fullName evidence="5">Helix-turn-helix domain-containing protein</fullName>
    </submittedName>
</protein>
<evidence type="ECO:0000256" key="1">
    <source>
        <dbReference type="ARBA" id="ARBA00023015"/>
    </source>
</evidence>
<dbReference type="PANTHER" id="PTHR46796">
    <property type="entry name" value="HTH-TYPE TRANSCRIPTIONAL ACTIVATOR RHAS-RELATED"/>
    <property type="match status" value="1"/>
</dbReference>
<evidence type="ECO:0000259" key="4">
    <source>
        <dbReference type="PROSITE" id="PS01124"/>
    </source>
</evidence>
<dbReference type="Gene3D" id="1.10.10.60">
    <property type="entry name" value="Homeodomain-like"/>
    <property type="match status" value="1"/>
</dbReference>
<accession>A0ABV1VZC3</accession>
<name>A0ABV1VZC3_9ACTN</name>
<proteinExistence type="predicted"/>
<dbReference type="Proteomes" id="UP001458415">
    <property type="component" value="Unassembled WGS sequence"/>
</dbReference>
<comment type="caution">
    <text evidence="5">The sequence shown here is derived from an EMBL/GenBank/DDBJ whole genome shotgun (WGS) entry which is preliminary data.</text>
</comment>
<keyword evidence="2" id="KW-0238">DNA-binding</keyword>
<sequence>MRSSAYERASVWDVVSPAGPSRLAGVGMAGFRDGGAASAGQRVIPHPSVMLAVDFGSGSPVVADAAGRRQRGSVAAGPGMGFGGSVWVRGENIECLQVRLSPLITRTVLGVSPADLDGVVALDDVWGREAARIRERLSEASSWEERFALTEALLERRCGAQALVDPEVAWAWRRIVGSRGIVRVEGLASEVGWSRKRLWFRFRSQVGLPPKRAAQLVRFDRAVHRLVAGEGTAQVAAEGGYADQFHLHRDVMAFAGVTPSVVAREPWLAVDDVAWPDHTR</sequence>
<feature type="domain" description="HTH araC/xylS-type" evidence="4">
    <location>
        <begin position="178"/>
        <end position="265"/>
    </location>
</feature>
<dbReference type="InterPro" id="IPR050204">
    <property type="entry name" value="AraC_XylS_family_regulators"/>
</dbReference>
<keyword evidence="3" id="KW-0804">Transcription</keyword>
<dbReference type="SMART" id="SM00342">
    <property type="entry name" value="HTH_ARAC"/>
    <property type="match status" value="1"/>
</dbReference>
<gene>
    <name evidence="5" type="ORF">ABT317_09745</name>
</gene>
<dbReference type="PROSITE" id="PS01124">
    <property type="entry name" value="HTH_ARAC_FAMILY_2"/>
    <property type="match status" value="1"/>
</dbReference>
<dbReference type="PANTHER" id="PTHR46796:SF15">
    <property type="entry name" value="BLL1074 PROTEIN"/>
    <property type="match status" value="1"/>
</dbReference>